<gene>
    <name evidence="3" type="ORF">HLY00_6022</name>
</gene>
<feature type="transmembrane region" description="Helical" evidence="1">
    <location>
        <begin position="227"/>
        <end position="244"/>
    </location>
</feature>
<keyword evidence="1" id="KW-0812">Transmembrane</keyword>
<proteinExistence type="predicted"/>
<feature type="chain" id="PRO_5039015100" description="Transmembrane protein" evidence="2">
    <location>
        <begin position="20"/>
        <end position="267"/>
    </location>
</feature>
<evidence type="ECO:0000256" key="2">
    <source>
        <dbReference type="SAM" id="SignalP"/>
    </source>
</evidence>
<feature type="transmembrane region" description="Helical" evidence="1">
    <location>
        <begin position="127"/>
        <end position="148"/>
    </location>
</feature>
<protein>
    <recommendedName>
        <fullName evidence="5">Transmembrane protein</fullName>
    </recommendedName>
</protein>
<feature type="transmembrane region" description="Helical" evidence="1">
    <location>
        <begin position="96"/>
        <end position="121"/>
    </location>
</feature>
<evidence type="ECO:0000256" key="1">
    <source>
        <dbReference type="SAM" id="Phobius"/>
    </source>
</evidence>
<keyword evidence="1" id="KW-1133">Transmembrane helix</keyword>
<feature type="signal peptide" evidence="2">
    <location>
        <begin position="1"/>
        <end position="19"/>
    </location>
</feature>
<feature type="transmembrane region" description="Helical" evidence="1">
    <location>
        <begin position="155"/>
        <end position="173"/>
    </location>
</feature>
<dbReference type="InterPro" id="IPR046862">
    <property type="entry name" value="Rhomboid_2"/>
</dbReference>
<feature type="transmembrane region" description="Helical" evidence="1">
    <location>
        <begin position="71"/>
        <end position="89"/>
    </location>
</feature>
<reference evidence="3 4" key="1">
    <citation type="submission" date="2020-05" db="EMBL/GenBank/DDBJ databases">
        <title>Draft genome sequence of Mycobacterium hippocampi DL, isolated from European seabass, Dicentrarchus labrax, reared in fish farms.</title>
        <authorList>
            <person name="Stathopoulou P."/>
            <person name="Asimakis E."/>
            <person name="Tzokas K."/>
            <person name="Batargias C."/>
            <person name="Tsiamis G."/>
        </authorList>
    </citation>
    <scope>NUCLEOTIDE SEQUENCE [LARGE SCALE GENOMIC DNA]</scope>
    <source>
        <strain evidence="3 4">DL</strain>
    </source>
</reference>
<evidence type="ECO:0008006" key="5">
    <source>
        <dbReference type="Google" id="ProtNLM"/>
    </source>
</evidence>
<dbReference type="EMBL" id="JABFYL010000027">
    <property type="protein sequence ID" value="NVN50971.1"/>
    <property type="molecule type" value="Genomic_DNA"/>
</dbReference>
<comment type="caution">
    <text evidence="3">The sequence shown here is derived from an EMBL/GenBank/DDBJ whole genome shotgun (WGS) entry which is preliminary data.</text>
</comment>
<dbReference type="Proteomes" id="UP000570517">
    <property type="component" value="Unassembled WGS sequence"/>
</dbReference>
<organism evidence="3 4">
    <name type="scientific">Mycolicibacterium hippocampi</name>
    <dbReference type="NCBI Taxonomy" id="659824"/>
    <lineage>
        <taxon>Bacteria</taxon>
        <taxon>Bacillati</taxon>
        <taxon>Actinomycetota</taxon>
        <taxon>Actinomycetes</taxon>
        <taxon>Mycobacteriales</taxon>
        <taxon>Mycobacteriaceae</taxon>
        <taxon>Mycolicibacterium</taxon>
    </lineage>
</organism>
<keyword evidence="1" id="KW-0472">Membrane</keyword>
<accession>A0A850PKN7</accession>
<evidence type="ECO:0000313" key="4">
    <source>
        <dbReference type="Proteomes" id="UP000570517"/>
    </source>
</evidence>
<sequence>MLSGLLACLARVKVTACYAVTVTSVAAVMSTMDPDSHDALIRHASTNLHNLSHGRFGTLVGSALVVDSGPIYLWLPGLVCLLALAELLWGSGRLVVAFAVGHIGATLAVAAGLVGAVRLGWMSASVAHAPDVGMSYGAMAVVGSLVSAMPSRWRVVWTGWWLAVAAVVVASPGRDFTDVGHAVAMVLGMAVSTRFGVPSRWSPPMAVLLTVAAVFGFLVLADDVVTMVCGAVSALVGLLVHEVFSQRRRSGVRATRGAPREGAPRGR</sequence>
<evidence type="ECO:0000313" key="3">
    <source>
        <dbReference type="EMBL" id="NVN50971.1"/>
    </source>
</evidence>
<dbReference type="RefSeq" id="WP_178359292.1">
    <property type="nucleotide sequence ID" value="NZ_JABFYL010000027.1"/>
</dbReference>
<name>A0A850PKN7_9MYCO</name>
<dbReference type="AlphaFoldDB" id="A0A850PKN7"/>
<keyword evidence="2" id="KW-0732">Signal</keyword>
<keyword evidence="4" id="KW-1185">Reference proteome</keyword>
<dbReference type="Pfam" id="PF20401">
    <property type="entry name" value="Rhomboid_2"/>
    <property type="match status" value="1"/>
</dbReference>